<dbReference type="SMART" id="SM00047">
    <property type="entry name" value="LYZ2"/>
    <property type="match status" value="2"/>
</dbReference>
<dbReference type="PANTHER" id="PTHR33308:SF9">
    <property type="entry name" value="PEPTIDOGLYCAN HYDROLASE FLGJ"/>
    <property type="match status" value="1"/>
</dbReference>
<evidence type="ECO:0000313" key="4">
    <source>
        <dbReference type="EMBL" id="AQP54335.1"/>
    </source>
</evidence>
<reference evidence="4 5" key="1">
    <citation type="journal article" date="2010" name="Int. J. Syst. Evol. Microbiol.">
        <title>Vagococcus penaei sp. nov., isolated from spoilage microbiota of cooked shrimp (Penaeus vannamei).</title>
        <authorList>
            <person name="Jaffres E."/>
            <person name="Prevost H."/>
            <person name="Rossero A."/>
            <person name="Joffraud J.J."/>
            <person name="Dousset X."/>
        </authorList>
    </citation>
    <scope>NUCLEOTIDE SEQUENCE [LARGE SCALE GENOMIC DNA]</scope>
    <source>
        <strain evidence="4 5">CD276</strain>
    </source>
</reference>
<feature type="compositionally biased region" description="Low complexity" evidence="3">
    <location>
        <begin position="51"/>
        <end position="121"/>
    </location>
</feature>
<dbReference type="Gene3D" id="1.10.530.10">
    <property type="match status" value="2"/>
</dbReference>
<dbReference type="Proteomes" id="UP000188246">
    <property type="component" value="Chromosome"/>
</dbReference>
<name>A0A1Q2D7Q9_9ENTE</name>
<feature type="region of interest" description="Disordered" evidence="3">
    <location>
        <begin position="50"/>
        <end position="154"/>
    </location>
</feature>
<protein>
    <submittedName>
        <fullName evidence="4">Uncharacterized protein</fullName>
    </submittedName>
</protein>
<dbReference type="PANTHER" id="PTHR33308">
    <property type="entry name" value="PEPTIDOGLYCAN HYDROLASE FLGJ"/>
    <property type="match status" value="1"/>
</dbReference>
<organism evidence="4 5">
    <name type="scientific">Vagococcus penaei</name>
    <dbReference type="NCBI Taxonomy" id="633807"/>
    <lineage>
        <taxon>Bacteria</taxon>
        <taxon>Bacillati</taxon>
        <taxon>Bacillota</taxon>
        <taxon>Bacilli</taxon>
        <taxon>Lactobacillales</taxon>
        <taxon>Enterococcaceae</taxon>
        <taxon>Vagococcus</taxon>
    </lineage>
</organism>
<comment type="similarity">
    <text evidence="1">Belongs to the glycosyl hydrolase 73 family.</text>
</comment>
<evidence type="ECO:0000256" key="2">
    <source>
        <dbReference type="ARBA" id="ARBA00022801"/>
    </source>
</evidence>
<dbReference type="Gene3D" id="4.10.80.30">
    <property type="entry name" value="DNA polymerase, domain 6"/>
    <property type="match status" value="2"/>
</dbReference>
<dbReference type="STRING" id="633807.BW732_08945"/>
<evidence type="ECO:0000313" key="5">
    <source>
        <dbReference type="Proteomes" id="UP000188246"/>
    </source>
</evidence>
<dbReference type="InterPro" id="IPR002901">
    <property type="entry name" value="MGlyc_endo_b_GlcNAc-like_dom"/>
</dbReference>
<dbReference type="EMBL" id="CP019609">
    <property type="protein sequence ID" value="AQP54335.1"/>
    <property type="molecule type" value="Genomic_DNA"/>
</dbReference>
<accession>A0A1Q2D7Q9</accession>
<dbReference type="AlphaFoldDB" id="A0A1Q2D7Q9"/>
<keyword evidence="5" id="KW-1185">Reference proteome</keyword>
<dbReference type="GO" id="GO:0004040">
    <property type="term" value="F:amidase activity"/>
    <property type="evidence" value="ECO:0007669"/>
    <property type="project" value="InterPro"/>
</dbReference>
<dbReference type="Pfam" id="PF01832">
    <property type="entry name" value="Glucosaminidase"/>
    <property type="match status" value="2"/>
</dbReference>
<gene>
    <name evidence="4" type="ORF">BW732_08945</name>
</gene>
<evidence type="ECO:0000256" key="1">
    <source>
        <dbReference type="ARBA" id="ARBA00010266"/>
    </source>
</evidence>
<dbReference type="RefSeq" id="WP_077276412.1">
    <property type="nucleotide sequence ID" value="NZ_CP019609.1"/>
</dbReference>
<dbReference type="KEGG" id="vpi:BW732_08945"/>
<sequence>MSKLNQTMRWVTTLFLSSVVTTNLFSVTNPLVLAVTNPLVLAADKSELDSDISLSQSPSVSSEAVSSSDSQESSSQSSTIKETSQSTISTQDSTTSQSKPEQSGSSSQSSTNQTTSSTKPSGGDYIEQILEGNTISPTIKKQTQSKQPKPNNSIIQAPISFYKSQSTIEFIEEIGEQARDIGQKNDLYASVMIAQAILESASGNSSLARQPNYNLFGIKGNYQNEAVEMATLEDDGSGGMFTITSKFRKYPSYKESLEDYAKLMTGGTSAVSSYYQPAWKSTTKNYREATRYLTGRYATDTRYDEKLNGLIETYELTQFDTKKATQETVKKSKVTEDFIEDIAKDVEKVAEKEDMYASVLIAEAVIQSQSGQSKLSDHHNLYQVEGKHNGKSVKIDTLKVNRKNKQRKPELKQVSYKEYPSYVTSIEDYIKLIKQDKQDYKERTKTTKDSYRKVTAYMTAKNEEDRKYHKKLNGIINTYDLTKYDKSESKDEPN</sequence>
<feature type="compositionally biased region" description="Polar residues" evidence="3">
    <location>
        <begin position="131"/>
        <end position="154"/>
    </location>
</feature>
<dbReference type="InterPro" id="IPR051056">
    <property type="entry name" value="Glycosyl_Hydrolase_73"/>
</dbReference>
<evidence type="ECO:0000256" key="3">
    <source>
        <dbReference type="SAM" id="MobiDB-lite"/>
    </source>
</evidence>
<keyword evidence="2" id="KW-0378">Hydrolase</keyword>
<proteinExistence type="inferred from homology"/>